<sequence>MTKTLIGLLLLIIWSVVLVECTINPPKGIDGRPKKNHHNNDGVPGGLNQGTFPNVGVLQYYYLYYVSTQCFASPCPQFYVKASNTIERRLPIINAYFPDGVNTTEFLFQKDNYIVLFGMVVPHEQYSGNYNIQIFRAYKGMPLTNSISPHLDLFAIGDNGVRGVKAPCPNIYVGLVNTNANFTMIGVTEPYTSTVTRFDKAWYNGRFYSPNALLVQGSFDDSGVFNIAHSFVLLPDPLYGCPLISNPLCEGNSVNVYIRDSNRCLHSDGCTTPGFCSLIVPSCSPGYRLVSYPARPNGCPSFVCECNFLSQIS</sequence>
<comment type="caution">
    <text evidence="2">The sequence shown here is derived from an EMBL/GenBank/DDBJ whole genome shotgun (WGS) entry which is preliminary data.</text>
</comment>
<dbReference type="AlphaFoldDB" id="A0A8J4PUW8"/>
<reference evidence="2" key="1">
    <citation type="submission" date="2020-01" db="EMBL/GenBank/DDBJ databases">
        <title>Development of genomics and gene disruption for Polysphondylium violaceum indicates a role for the polyketide synthase stlB in stalk morphogenesis.</title>
        <authorList>
            <person name="Narita B."/>
            <person name="Kawabe Y."/>
            <person name="Kin K."/>
            <person name="Saito T."/>
            <person name="Gibbs R."/>
            <person name="Kuspa A."/>
            <person name="Muzny D."/>
            <person name="Queller D."/>
            <person name="Richards S."/>
            <person name="Strassman J."/>
            <person name="Sucgang R."/>
            <person name="Worley K."/>
            <person name="Schaap P."/>
        </authorList>
    </citation>
    <scope>NUCLEOTIDE SEQUENCE</scope>
    <source>
        <strain evidence="2">QSvi11</strain>
    </source>
</reference>
<dbReference type="Proteomes" id="UP000695562">
    <property type="component" value="Unassembled WGS sequence"/>
</dbReference>
<feature type="chain" id="PRO_5035300333" description="EGF-like domain-containing protein" evidence="1">
    <location>
        <begin position="22"/>
        <end position="313"/>
    </location>
</feature>
<dbReference type="EMBL" id="AJWJ01000174">
    <property type="protein sequence ID" value="KAF2073941.1"/>
    <property type="molecule type" value="Genomic_DNA"/>
</dbReference>
<name>A0A8J4PUW8_9MYCE</name>
<dbReference type="PANTHER" id="PTHR34411:SF2">
    <property type="entry name" value="DUF6748 DOMAIN-CONTAINING PROTEIN"/>
    <property type="match status" value="1"/>
</dbReference>
<proteinExistence type="predicted"/>
<evidence type="ECO:0000313" key="3">
    <source>
        <dbReference type="Proteomes" id="UP000695562"/>
    </source>
</evidence>
<protein>
    <recommendedName>
        <fullName evidence="4">EGF-like domain-containing protein</fullName>
    </recommendedName>
</protein>
<organism evidence="2 3">
    <name type="scientific">Polysphondylium violaceum</name>
    <dbReference type="NCBI Taxonomy" id="133409"/>
    <lineage>
        <taxon>Eukaryota</taxon>
        <taxon>Amoebozoa</taxon>
        <taxon>Evosea</taxon>
        <taxon>Eumycetozoa</taxon>
        <taxon>Dictyostelia</taxon>
        <taxon>Dictyosteliales</taxon>
        <taxon>Dictyosteliaceae</taxon>
        <taxon>Polysphondylium</taxon>
    </lineage>
</organism>
<dbReference type="PANTHER" id="PTHR34411">
    <property type="entry name" value="DUF6748 DOMAIN-CONTAINING PROTEIN-RELATED"/>
    <property type="match status" value="1"/>
</dbReference>
<gene>
    <name evidence="2" type="ORF">CYY_004765</name>
</gene>
<evidence type="ECO:0000313" key="2">
    <source>
        <dbReference type="EMBL" id="KAF2073941.1"/>
    </source>
</evidence>
<evidence type="ECO:0000256" key="1">
    <source>
        <dbReference type="SAM" id="SignalP"/>
    </source>
</evidence>
<dbReference type="InterPro" id="IPR040405">
    <property type="entry name" value="DDB_G0275255-like"/>
</dbReference>
<feature type="signal peptide" evidence="1">
    <location>
        <begin position="1"/>
        <end position="21"/>
    </location>
</feature>
<dbReference type="OrthoDB" id="18792at2759"/>
<keyword evidence="3" id="KW-1185">Reference proteome</keyword>
<keyword evidence="1" id="KW-0732">Signal</keyword>
<evidence type="ECO:0008006" key="4">
    <source>
        <dbReference type="Google" id="ProtNLM"/>
    </source>
</evidence>
<accession>A0A8J4PUW8</accession>